<dbReference type="Proteomes" id="UP000321261">
    <property type="component" value="Unassembled WGS sequence"/>
</dbReference>
<name>A0A561T0T3_9PSEU</name>
<dbReference type="Gene3D" id="3.30.60.230">
    <property type="entry name" value="Lsr2, dimerization domain"/>
    <property type="match status" value="1"/>
</dbReference>
<proteinExistence type="predicted"/>
<keyword evidence="4" id="KW-1185">Reference proteome</keyword>
<reference evidence="3 4" key="1">
    <citation type="submission" date="2019-06" db="EMBL/GenBank/DDBJ databases">
        <title>Sequencing the genomes of 1000 actinobacteria strains.</title>
        <authorList>
            <person name="Klenk H.-P."/>
        </authorList>
    </citation>
    <scope>NUCLEOTIDE SEQUENCE [LARGE SCALE GENOMIC DNA]</scope>
    <source>
        <strain evidence="3 4">DSM 45671</strain>
    </source>
</reference>
<dbReference type="InterPro" id="IPR024412">
    <property type="entry name" value="Lsr2_dim_dom"/>
</dbReference>
<accession>A0A561T0T3</accession>
<dbReference type="EMBL" id="VIWU01000001">
    <property type="protein sequence ID" value="TWF80720.1"/>
    <property type="molecule type" value="Genomic_DNA"/>
</dbReference>
<feature type="domain" description="Lsr2 dimerization" evidence="2">
    <location>
        <begin position="18"/>
        <end position="73"/>
    </location>
</feature>
<dbReference type="InterPro" id="IPR042261">
    <property type="entry name" value="Lsr2-like_dimerization"/>
</dbReference>
<sequence length="158" mass="16651">MSYCRAGLPLKGLGTFLARYVMTRLVDDIDGSQAVTTVSFALDGRSYEIDLSESHLSALQQALAPFVSAARAVPGGVRQATRIPEAKRTPAPKEQVAARQVITTETPAAPPSAPPAAAGPRAVDTLPFRQPVPQKERAAASARPKPAPLVADPFNPRS</sequence>
<dbReference type="GO" id="GO:0003677">
    <property type="term" value="F:DNA binding"/>
    <property type="evidence" value="ECO:0007669"/>
    <property type="project" value="InterPro"/>
</dbReference>
<dbReference type="Pfam" id="PF11774">
    <property type="entry name" value="Lsr2"/>
    <property type="match status" value="1"/>
</dbReference>
<comment type="caution">
    <text evidence="3">The sequence shown here is derived from an EMBL/GenBank/DDBJ whole genome shotgun (WGS) entry which is preliminary data.</text>
</comment>
<evidence type="ECO:0000313" key="4">
    <source>
        <dbReference type="Proteomes" id="UP000321261"/>
    </source>
</evidence>
<dbReference type="AlphaFoldDB" id="A0A561T0T3"/>
<protein>
    <submittedName>
        <fullName evidence="3">Lsr2 protein</fullName>
    </submittedName>
</protein>
<evidence type="ECO:0000256" key="1">
    <source>
        <dbReference type="SAM" id="MobiDB-lite"/>
    </source>
</evidence>
<feature type="region of interest" description="Disordered" evidence="1">
    <location>
        <begin position="102"/>
        <end position="158"/>
    </location>
</feature>
<gene>
    <name evidence="3" type="ORF">FHX44_116663</name>
</gene>
<organism evidence="3 4">
    <name type="scientific">Pseudonocardia hierapolitana</name>
    <dbReference type="NCBI Taxonomy" id="1128676"/>
    <lineage>
        <taxon>Bacteria</taxon>
        <taxon>Bacillati</taxon>
        <taxon>Actinomycetota</taxon>
        <taxon>Actinomycetes</taxon>
        <taxon>Pseudonocardiales</taxon>
        <taxon>Pseudonocardiaceae</taxon>
        <taxon>Pseudonocardia</taxon>
    </lineage>
</organism>
<evidence type="ECO:0000259" key="2">
    <source>
        <dbReference type="Pfam" id="PF11774"/>
    </source>
</evidence>
<evidence type="ECO:0000313" key="3">
    <source>
        <dbReference type="EMBL" id="TWF80720.1"/>
    </source>
</evidence>